<evidence type="ECO:0000256" key="3">
    <source>
        <dbReference type="ARBA" id="ARBA00011941"/>
    </source>
</evidence>
<dbReference type="InterPro" id="IPR000836">
    <property type="entry name" value="PRTase_dom"/>
</dbReference>
<sequence length="493" mass="51695">MIKGSACADGGSPRTRALREERGDMAPASPLAGPGPRAEGGVVGVFGHADAPARAALGLHALQHRGEAAAGVVACDGRRFDAHRGVGLVGEIFLSEATRGRLRGHAAIGQNAGAIASDPERRGGQPLLVDLDLGGLALAQSGRLTNAAALRRALARRGALLRSATDAEVLVHLVAVARGDTLPERLAHALRQVEGAYALVALTREALLGARDPLGVRPLSLGRLDGAYLLASETCAFELLGAERVRDVEPGELVVLDGGEPRSLRITQNRGRRPCLLEHVRLARPDSVLDGSSVYEARKRIGRELARESHVAADLVMPVPDAGVPSALGYAAEAGVPFEPGIHRSYPVARTAVAPAQRGRGVDVRLRYNVSCREIAGKRVVVVDDALSCERAARELVRMVRAACAREVHLRIAAPPLAHSCHYGVSTPGCEARRARSASVEETAARLAADSLAFLSLDGLYRALGEPGRDPAAPSYCDACFTGLYPAEPALVA</sequence>
<feature type="binding site" evidence="10">
    <location>
        <position position="275"/>
    </location>
    <ligand>
        <name>[4Fe-4S] cluster</name>
        <dbReference type="ChEBI" id="CHEBI:49883"/>
    </ligand>
</feature>
<dbReference type="Gene3D" id="3.60.20.10">
    <property type="entry name" value="Glutamine Phosphoribosylpyrophosphate, subunit 1, domain 1"/>
    <property type="match status" value="1"/>
</dbReference>
<proteinExistence type="inferred from homology"/>
<evidence type="ECO:0000256" key="2">
    <source>
        <dbReference type="ARBA" id="ARBA00010138"/>
    </source>
</evidence>
<dbReference type="GO" id="GO:0051536">
    <property type="term" value="F:iron-sulfur cluster binding"/>
    <property type="evidence" value="ECO:0007669"/>
    <property type="project" value="UniProtKB-KW"/>
</dbReference>
<dbReference type="SUPFAM" id="SSF56235">
    <property type="entry name" value="N-terminal nucleophile aminohydrolases (Ntn hydrolases)"/>
    <property type="match status" value="1"/>
</dbReference>
<comment type="similarity">
    <text evidence="2 9">In the C-terminal section; belongs to the purine/pyrimidine phosphoribosyltransferase family.</text>
</comment>
<comment type="cofactor">
    <cofactor evidence="10">
        <name>[4Fe-4S] cluster</name>
        <dbReference type="ChEBI" id="CHEBI:49883"/>
    </cofactor>
    <text evidence="10">Binds 1 [4Fe-4S] cluster per subunit.</text>
</comment>
<comment type="caution">
    <text evidence="12">The sequence shown here is derived from an EMBL/GenBank/DDBJ whole genome shotgun (WGS) entry which is preliminary data.</text>
</comment>
<dbReference type="InterPro" id="IPR005854">
    <property type="entry name" value="PurF"/>
</dbReference>
<evidence type="ECO:0000256" key="4">
    <source>
        <dbReference type="ARBA" id="ARBA00022676"/>
    </source>
</evidence>
<evidence type="ECO:0000256" key="5">
    <source>
        <dbReference type="ARBA" id="ARBA00022679"/>
    </source>
</evidence>
<keyword evidence="7" id="KW-0315">Glutamine amidotransferase</keyword>
<evidence type="ECO:0000256" key="9">
    <source>
        <dbReference type="PIRNR" id="PIRNR000485"/>
    </source>
</evidence>
<dbReference type="PROSITE" id="PS51278">
    <property type="entry name" value="GATASE_TYPE_2"/>
    <property type="match status" value="1"/>
</dbReference>
<keyword evidence="10" id="KW-0411">Iron-sulfur</keyword>
<dbReference type="EMBL" id="JEMA01000184">
    <property type="protein sequence ID" value="KYF73562.1"/>
    <property type="molecule type" value="Genomic_DNA"/>
</dbReference>
<dbReference type="GO" id="GO:0046872">
    <property type="term" value="F:metal ion binding"/>
    <property type="evidence" value="ECO:0007669"/>
    <property type="project" value="UniProtKB-KW"/>
</dbReference>
<feature type="binding site" evidence="10">
    <location>
        <position position="421"/>
    </location>
    <ligand>
        <name>[4Fe-4S] cluster</name>
        <dbReference type="ChEBI" id="CHEBI:49883"/>
    </ligand>
</feature>
<accession>A0A150R055</accession>
<dbReference type="GO" id="GO:0006189">
    <property type="term" value="P:'de novo' IMP biosynthetic process"/>
    <property type="evidence" value="ECO:0007669"/>
    <property type="project" value="UniProtKB-UniPathway"/>
</dbReference>
<dbReference type="NCBIfam" id="TIGR01134">
    <property type="entry name" value="purF"/>
    <property type="match status" value="1"/>
</dbReference>
<dbReference type="GO" id="GO:0009113">
    <property type="term" value="P:purine nucleobase biosynthetic process"/>
    <property type="evidence" value="ECO:0007669"/>
    <property type="project" value="UniProtKB-UniRule"/>
</dbReference>
<dbReference type="Gene3D" id="3.40.50.2020">
    <property type="match status" value="1"/>
</dbReference>
<keyword evidence="6 9" id="KW-0658">Purine biosynthesis</keyword>
<dbReference type="AlphaFoldDB" id="A0A150R055"/>
<keyword evidence="4 9" id="KW-0328">Glycosyltransferase</keyword>
<feature type="domain" description="Glutamine amidotransferase type-2" evidence="11">
    <location>
        <begin position="40"/>
        <end position="259"/>
    </location>
</feature>
<evidence type="ECO:0000256" key="6">
    <source>
        <dbReference type="ARBA" id="ARBA00022755"/>
    </source>
</evidence>
<organism evidence="12 13">
    <name type="scientific">Sorangium cellulosum</name>
    <name type="common">Polyangium cellulosum</name>
    <dbReference type="NCBI Taxonomy" id="56"/>
    <lineage>
        <taxon>Bacteria</taxon>
        <taxon>Pseudomonadati</taxon>
        <taxon>Myxococcota</taxon>
        <taxon>Polyangia</taxon>
        <taxon>Polyangiales</taxon>
        <taxon>Polyangiaceae</taxon>
        <taxon>Sorangium</taxon>
    </lineage>
</organism>
<feature type="binding site" evidence="10">
    <location>
        <position position="477"/>
    </location>
    <ligand>
        <name>[4Fe-4S] cluster</name>
        <dbReference type="ChEBI" id="CHEBI:49883"/>
    </ligand>
</feature>
<dbReference type="CDD" id="cd06223">
    <property type="entry name" value="PRTases_typeI"/>
    <property type="match status" value="1"/>
</dbReference>
<comment type="pathway">
    <text evidence="1 9">Purine metabolism; IMP biosynthesis via de novo pathway; N(1)-(5-phospho-D-ribosyl)glycinamide from 5-phospho-alpha-D-ribose 1-diphosphate: step 1/2.</text>
</comment>
<evidence type="ECO:0000313" key="13">
    <source>
        <dbReference type="Proteomes" id="UP000075260"/>
    </source>
</evidence>
<comment type="catalytic activity">
    <reaction evidence="9">
        <text>5-phospho-beta-D-ribosylamine + L-glutamate + diphosphate = 5-phospho-alpha-D-ribose 1-diphosphate + L-glutamine + H2O</text>
        <dbReference type="Rhea" id="RHEA:14905"/>
        <dbReference type="ChEBI" id="CHEBI:15377"/>
        <dbReference type="ChEBI" id="CHEBI:29985"/>
        <dbReference type="ChEBI" id="CHEBI:33019"/>
        <dbReference type="ChEBI" id="CHEBI:58017"/>
        <dbReference type="ChEBI" id="CHEBI:58359"/>
        <dbReference type="ChEBI" id="CHEBI:58681"/>
        <dbReference type="EC" id="2.4.2.14"/>
    </reaction>
</comment>
<reference evidence="12 13" key="1">
    <citation type="submission" date="2014-02" db="EMBL/GenBank/DDBJ databases">
        <title>The small core and large imbalanced accessory genome model reveals a collaborative survival strategy of Sorangium cellulosum strains in nature.</title>
        <authorList>
            <person name="Han K."/>
            <person name="Peng R."/>
            <person name="Blom J."/>
            <person name="Li Y.-Z."/>
        </authorList>
    </citation>
    <scope>NUCLEOTIDE SEQUENCE [LARGE SCALE GENOMIC DNA]</scope>
    <source>
        <strain evidence="12 13">So0008-312</strain>
    </source>
</reference>
<evidence type="ECO:0000256" key="7">
    <source>
        <dbReference type="ARBA" id="ARBA00022962"/>
    </source>
</evidence>
<evidence type="ECO:0000313" key="12">
    <source>
        <dbReference type="EMBL" id="KYF73562.1"/>
    </source>
</evidence>
<evidence type="ECO:0000256" key="8">
    <source>
        <dbReference type="NCBIfam" id="TIGR01134"/>
    </source>
</evidence>
<dbReference type="GO" id="GO:0004044">
    <property type="term" value="F:amidophosphoribosyltransferase activity"/>
    <property type="evidence" value="ECO:0007669"/>
    <property type="project" value="UniProtKB-UniRule"/>
</dbReference>
<protein>
    <recommendedName>
        <fullName evidence="3 8">Amidophosphoribosyltransferase</fullName>
        <shortName evidence="9">ATase</shortName>
        <ecNumber evidence="3 8">2.4.2.14</ecNumber>
    </recommendedName>
    <alternativeName>
        <fullName evidence="9">Glutamine phosphoribosylpyrophosphate amidotransferase</fullName>
    </alternativeName>
</protein>
<evidence type="ECO:0000256" key="1">
    <source>
        <dbReference type="ARBA" id="ARBA00005209"/>
    </source>
</evidence>
<keyword evidence="10" id="KW-0479">Metal-binding</keyword>
<dbReference type="Proteomes" id="UP000075260">
    <property type="component" value="Unassembled WGS sequence"/>
</dbReference>
<dbReference type="PIRSF" id="PIRSF000485">
    <property type="entry name" value="Amd_phspho_trans"/>
    <property type="match status" value="1"/>
</dbReference>
<dbReference type="PANTHER" id="PTHR11907">
    <property type="entry name" value="AMIDOPHOSPHORIBOSYLTRANSFERASE"/>
    <property type="match status" value="1"/>
</dbReference>
<dbReference type="UniPathway" id="UPA00074">
    <property type="reaction ID" value="UER00124"/>
</dbReference>
<evidence type="ECO:0000259" key="11">
    <source>
        <dbReference type="PROSITE" id="PS51278"/>
    </source>
</evidence>
<evidence type="ECO:0000256" key="10">
    <source>
        <dbReference type="PIRSR" id="PIRSR000485-3"/>
    </source>
</evidence>
<dbReference type="InterPro" id="IPR029055">
    <property type="entry name" value="Ntn_hydrolases_N"/>
</dbReference>
<dbReference type="EC" id="2.4.2.14" evidence="3 8"/>
<dbReference type="InterPro" id="IPR029057">
    <property type="entry name" value="PRTase-like"/>
</dbReference>
<dbReference type="InterPro" id="IPR017932">
    <property type="entry name" value="GATase_2_dom"/>
</dbReference>
<feature type="binding site" evidence="10">
    <location>
        <position position="480"/>
    </location>
    <ligand>
        <name>[4Fe-4S] cluster</name>
        <dbReference type="ChEBI" id="CHEBI:49883"/>
    </ligand>
</feature>
<dbReference type="Pfam" id="PF13537">
    <property type="entry name" value="GATase_7"/>
    <property type="match status" value="1"/>
</dbReference>
<name>A0A150R055_SORCE</name>
<dbReference type="OrthoDB" id="9801213at2"/>
<gene>
    <name evidence="12" type="ORF">BE15_27125</name>
</gene>
<keyword evidence="5 9" id="KW-0808">Transferase</keyword>
<dbReference type="SUPFAM" id="SSF53271">
    <property type="entry name" value="PRTase-like"/>
    <property type="match status" value="1"/>
</dbReference>
<keyword evidence="10" id="KW-0408">Iron</keyword>